<dbReference type="PROSITE" id="PS00041">
    <property type="entry name" value="HTH_ARAC_FAMILY_1"/>
    <property type="match status" value="1"/>
</dbReference>
<keyword evidence="2" id="KW-0238">DNA-binding</keyword>
<dbReference type="GO" id="GO:0043565">
    <property type="term" value="F:sequence-specific DNA binding"/>
    <property type="evidence" value="ECO:0007669"/>
    <property type="project" value="InterPro"/>
</dbReference>
<dbReference type="PANTHER" id="PTHR47893:SF1">
    <property type="entry name" value="REGULATORY PROTEIN PCHR"/>
    <property type="match status" value="1"/>
</dbReference>
<dbReference type="InterPro" id="IPR053142">
    <property type="entry name" value="PchR_regulatory_protein"/>
</dbReference>
<dbReference type="KEGG" id="dia:Dtpsy_1747"/>
<dbReference type="SMART" id="SM00342">
    <property type="entry name" value="HTH_ARAC"/>
    <property type="match status" value="1"/>
</dbReference>
<organism evidence="5 6">
    <name type="scientific">Acidovorax ebreus (strain TPSY)</name>
    <name type="common">Diaphorobacter sp. (strain TPSY)</name>
    <dbReference type="NCBI Taxonomy" id="535289"/>
    <lineage>
        <taxon>Bacteria</taxon>
        <taxon>Pseudomonadati</taxon>
        <taxon>Pseudomonadota</taxon>
        <taxon>Betaproteobacteria</taxon>
        <taxon>Burkholderiales</taxon>
        <taxon>Comamonadaceae</taxon>
        <taxon>Diaphorobacter</taxon>
    </lineage>
</organism>
<dbReference type="InterPro" id="IPR018060">
    <property type="entry name" value="HTH_AraC"/>
</dbReference>
<evidence type="ECO:0000256" key="1">
    <source>
        <dbReference type="ARBA" id="ARBA00023015"/>
    </source>
</evidence>
<dbReference type="AlphaFoldDB" id="A0A9J9UAD1"/>
<evidence type="ECO:0000256" key="2">
    <source>
        <dbReference type="ARBA" id="ARBA00023125"/>
    </source>
</evidence>
<protein>
    <submittedName>
        <fullName evidence="5">Transcriptional regulator, AraC family</fullName>
    </submittedName>
</protein>
<dbReference type="PROSITE" id="PS01124">
    <property type="entry name" value="HTH_ARAC_FAMILY_2"/>
    <property type="match status" value="1"/>
</dbReference>
<keyword evidence="6" id="KW-1185">Reference proteome</keyword>
<keyword evidence="1" id="KW-0805">Transcription regulation</keyword>
<evidence type="ECO:0000259" key="4">
    <source>
        <dbReference type="PROSITE" id="PS01124"/>
    </source>
</evidence>
<accession>A0A9J9UAD1</accession>
<dbReference type="SUPFAM" id="SSF46689">
    <property type="entry name" value="Homeodomain-like"/>
    <property type="match status" value="2"/>
</dbReference>
<dbReference type="Pfam" id="PF12833">
    <property type="entry name" value="HTH_18"/>
    <property type="match status" value="1"/>
</dbReference>
<dbReference type="PANTHER" id="PTHR47893">
    <property type="entry name" value="REGULATORY PROTEIN PCHR"/>
    <property type="match status" value="1"/>
</dbReference>
<dbReference type="GO" id="GO:0003700">
    <property type="term" value="F:DNA-binding transcription factor activity"/>
    <property type="evidence" value="ECO:0007669"/>
    <property type="project" value="InterPro"/>
</dbReference>
<gene>
    <name evidence="5" type="ordered locus">Dtpsy_1747</name>
</gene>
<dbReference type="EMBL" id="CP001392">
    <property type="protein sequence ID" value="ACM33204.1"/>
    <property type="molecule type" value="Genomic_DNA"/>
</dbReference>
<keyword evidence="3" id="KW-0804">Transcription</keyword>
<sequence length="337" mass="36195">MFAATKTFASIVNRRQAEPQAGEMTALLLDRLAHGGALSGPEQAVGGSVFNGTLSLAELRDGFFLHRTDIAYLRGLTSRFPLTKSGIKIVLKLQGGGRLRIGPLVLPVEVPPGGGARAAVVALRGPAPYEHRCRAPSRERMLVLTLAPHWLDKAGLGHLNALPHLTMTAWAPSPRAVCVAEQLLAEGQVQYGPLRGLQQECLTLELVIEALAQWVAPANSAAACEAAGLRPTAYQRACHLRDWLDSGAADSLTMGAIARHMGCNASTLQTQFRQAFGKPIFEHLREGRLRRAADAITAQGITVAQAADLAGYRSPANFSTAFRRLYGFSPKNLRAKR</sequence>
<dbReference type="InterPro" id="IPR018062">
    <property type="entry name" value="HTH_AraC-typ_CS"/>
</dbReference>
<name>A0A9J9UAD1_ACIET</name>
<feature type="domain" description="HTH araC/xylS-type" evidence="4">
    <location>
        <begin position="238"/>
        <end position="336"/>
    </location>
</feature>
<dbReference type="InterPro" id="IPR009057">
    <property type="entry name" value="Homeodomain-like_sf"/>
</dbReference>
<proteinExistence type="predicted"/>
<dbReference type="Proteomes" id="UP000000450">
    <property type="component" value="Chromosome"/>
</dbReference>
<evidence type="ECO:0000256" key="3">
    <source>
        <dbReference type="ARBA" id="ARBA00023163"/>
    </source>
</evidence>
<evidence type="ECO:0000313" key="5">
    <source>
        <dbReference type="EMBL" id="ACM33204.1"/>
    </source>
</evidence>
<evidence type="ECO:0000313" key="6">
    <source>
        <dbReference type="Proteomes" id="UP000000450"/>
    </source>
</evidence>
<dbReference type="Gene3D" id="1.10.10.60">
    <property type="entry name" value="Homeodomain-like"/>
    <property type="match status" value="1"/>
</dbReference>
<reference evidence="5 6" key="1">
    <citation type="journal article" date="2010" name="J. Bacteriol.">
        <title>Completed genome sequence of the anaerobic iron-oxidizing bacterium Acidovorax ebreus strain TPSY.</title>
        <authorList>
            <person name="Byrne-Bailey K.G."/>
            <person name="Weber K.A."/>
            <person name="Chair A.H."/>
            <person name="Bose S."/>
            <person name="Knox T."/>
            <person name="Spanbauer T.L."/>
            <person name="Chertkov O."/>
            <person name="Coates J.D."/>
        </authorList>
    </citation>
    <scope>NUCLEOTIDE SEQUENCE [LARGE SCALE GENOMIC DNA]</scope>
    <source>
        <strain evidence="5 6">TPSY</strain>
    </source>
</reference>